<keyword evidence="6" id="KW-1185">Reference proteome</keyword>
<feature type="region of interest" description="Disordered" evidence="3">
    <location>
        <begin position="1"/>
        <end position="41"/>
    </location>
</feature>
<dbReference type="Gene3D" id="3.60.10.10">
    <property type="entry name" value="Endonuclease/exonuclease/phosphatase"/>
    <property type="match status" value="1"/>
</dbReference>
<dbReference type="Pfam" id="PF03372">
    <property type="entry name" value="Exo_endo_phos"/>
    <property type="match status" value="1"/>
</dbReference>
<dbReference type="PANTHER" id="PTHR12121:SF45">
    <property type="entry name" value="NOCTURNIN"/>
    <property type="match status" value="1"/>
</dbReference>
<name>A0A507E3X3_9FUNG</name>
<gene>
    <name evidence="5" type="ORF">PhCBS80983_g03086</name>
</gene>
<comment type="caution">
    <text evidence="5">The sequence shown here is derived from an EMBL/GenBank/DDBJ whole genome shotgun (WGS) entry which is preliminary data.</text>
</comment>
<evidence type="ECO:0000256" key="2">
    <source>
        <dbReference type="ARBA" id="ARBA00022801"/>
    </source>
</evidence>
<feature type="compositionally biased region" description="Low complexity" evidence="3">
    <location>
        <begin position="295"/>
        <end position="316"/>
    </location>
</feature>
<sequence>MPEQEQIALSPEEEARRAEIRAARQRKKQQKQEQTQLAGKEHAPPLRRLLPVVGNSVPLRQPQQHDDRLRRSFTLMTYNVLAQCLCRRDLFPYCKKEHLKYKARFPILLKEITQTIKPDVACLQEVDHFDDMFAPALRGAGYDWEYLQKAPEKDESHGLCIIWKKDLFQKYRYQTLHYDDSPLTHPTPITPVTGNIAQLLALKFVAPATNSSTGILIANTHLYWRPTAQYEKLRQAYVLLNNVVALRKEDLGASWPTLLCGDWNTTPNDGVYRLLTKQPLTDVQRAHLEPVPQPSVSTTPATTTSESTVPESTATSNAPRAPSPSQPTLHNPAPTSTVLDRLAALPRLYSCYSNYQQTHPSHTEDTPSWDGEPAFTTLGSWTGTLDYIFVCAPDDVNNERTGCDIGPVKLLELPKPSDLEPGLPNSDFASDHVCLMAEMHLLPSHH</sequence>
<organism evidence="5 6">
    <name type="scientific">Powellomyces hirtus</name>
    <dbReference type="NCBI Taxonomy" id="109895"/>
    <lineage>
        <taxon>Eukaryota</taxon>
        <taxon>Fungi</taxon>
        <taxon>Fungi incertae sedis</taxon>
        <taxon>Chytridiomycota</taxon>
        <taxon>Chytridiomycota incertae sedis</taxon>
        <taxon>Chytridiomycetes</taxon>
        <taxon>Spizellomycetales</taxon>
        <taxon>Powellomycetaceae</taxon>
        <taxon>Powellomyces</taxon>
    </lineage>
</organism>
<proteinExistence type="inferred from homology"/>
<dbReference type="Proteomes" id="UP000318582">
    <property type="component" value="Unassembled WGS sequence"/>
</dbReference>
<feature type="compositionally biased region" description="Basic and acidic residues" evidence="3">
    <location>
        <begin position="13"/>
        <end position="22"/>
    </location>
</feature>
<evidence type="ECO:0000256" key="1">
    <source>
        <dbReference type="ARBA" id="ARBA00010774"/>
    </source>
</evidence>
<evidence type="ECO:0000313" key="6">
    <source>
        <dbReference type="Proteomes" id="UP000318582"/>
    </source>
</evidence>
<feature type="region of interest" description="Disordered" evidence="3">
    <location>
        <begin position="288"/>
        <end position="334"/>
    </location>
</feature>
<accession>A0A507E3X3</accession>
<dbReference type="InterPro" id="IPR005135">
    <property type="entry name" value="Endo/exonuclease/phosphatase"/>
</dbReference>
<dbReference type="InterPro" id="IPR050410">
    <property type="entry name" value="CCR4/nocturin_mRNA_transcr"/>
</dbReference>
<dbReference type="EMBL" id="QEAQ01000035">
    <property type="protein sequence ID" value="TPX58512.1"/>
    <property type="molecule type" value="Genomic_DNA"/>
</dbReference>
<comment type="similarity">
    <text evidence="1">Belongs to the CCR4/nocturin family.</text>
</comment>
<evidence type="ECO:0000313" key="5">
    <source>
        <dbReference type="EMBL" id="TPX58512.1"/>
    </source>
</evidence>
<dbReference type="GO" id="GO:0006139">
    <property type="term" value="P:nucleobase-containing compound metabolic process"/>
    <property type="evidence" value="ECO:0007669"/>
    <property type="project" value="UniProtKB-ARBA"/>
</dbReference>
<feature type="domain" description="Endonuclease/exonuclease/phosphatase" evidence="4">
    <location>
        <begin position="76"/>
        <end position="432"/>
    </location>
</feature>
<dbReference type="InterPro" id="IPR036691">
    <property type="entry name" value="Endo/exonu/phosph_ase_sf"/>
</dbReference>
<evidence type="ECO:0000256" key="3">
    <source>
        <dbReference type="SAM" id="MobiDB-lite"/>
    </source>
</evidence>
<dbReference type="AlphaFoldDB" id="A0A507E3X3"/>
<dbReference type="SUPFAM" id="SSF56219">
    <property type="entry name" value="DNase I-like"/>
    <property type="match status" value="1"/>
</dbReference>
<dbReference type="PANTHER" id="PTHR12121">
    <property type="entry name" value="CARBON CATABOLITE REPRESSOR PROTEIN 4"/>
    <property type="match status" value="1"/>
</dbReference>
<evidence type="ECO:0000259" key="4">
    <source>
        <dbReference type="Pfam" id="PF03372"/>
    </source>
</evidence>
<dbReference type="GO" id="GO:0000175">
    <property type="term" value="F:3'-5'-RNA exonuclease activity"/>
    <property type="evidence" value="ECO:0007669"/>
    <property type="project" value="TreeGrafter"/>
</dbReference>
<reference evidence="5 6" key="1">
    <citation type="journal article" date="2019" name="Sci. Rep.">
        <title>Comparative genomics of chytrid fungi reveal insights into the obligate biotrophic and pathogenic lifestyle of Synchytrium endobioticum.</title>
        <authorList>
            <person name="van de Vossenberg B.T.L.H."/>
            <person name="Warris S."/>
            <person name="Nguyen H.D.T."/>
            <person name="van Gent-Pelzer M.P.E."/>
            <person name="Joly D.L."/>
            <person name="van de Geest H.C."/>
            <person name="Bonants P.J.M."/>
            <person name="Smith D.S."/>
            <person name="Levesque C.A."/>
            <person name="van der Lee T.A.J."/>
        </authorList>
    </citation>
    <scope>NUCLEOTIDE SEQUENCE [LARGE SCALE GENOMIC DNA]</scope>
    <source>
        <strain evidence="5 6">CBS 809.83</strain>
    </source>
</reference>
<keyword evidence="2" id="KW-0378">Hydrolase</keyword>
<protein>
    <recommendedName>
        <fullName evidence="4">Endonuclease/exonuclease/phosphatase domain-containing protein</fullName>
    </recommendedName>
</protein>